<dbReference type="InterPro" id="IPR011419">
    <property type="entry name" value="ATP12_ATP_synth-F1-assembly"/>
</dbReference>
<dbReference type="RefSeq" id="WP_072902719.1">
    <property type="nucleotide sequence ID" value="NZ_FQXB01000007.1"/>
</dbReference>
<dbReference type="InterPro" id="IPR023335">
    <property type="entry name" value="ATP12_ortho_dom_sf"/>
</dbReference>
<dbReference type="STRING" id="1508389.SAMN05444003_3148"/>
<sequence length="236" mass="25791">MSEWKAKRFWSEAAVKASEDGYSVLLDGRPVKTPAKTHLVVPTDAMAQAIAAEWDAQEEAIDPLTMPVTRGANAALDKVSVQFKEVAEMLAEYGDTDLLCYRAEGPEGLVQRQTSLWDPLLDWAHDTYDARLLPAQGVIHVAQDGAALAKLSAPVQAMTAFELAGFHDLVSISGSLVLGLAVTHGRLPAEEAWALSRLDEDWQIEQWGPDEEAEAVADKKKADFLNAAKFYQLSRS</sequence>
<evidence type="ECO:0000256" key="1">
    <source>
        <dbReference type="ARBA" id="ARBA00008231"/>
    </source>
</evidence>
<comment type="similarity">
    <text evidence="1">Belongs to the ATP12 family.</text>
</comment>
<dbReference type="PANTHER" id="PTHR21013">
    <property type="entry name" value="ATP SYNTHASE MITOCHONDRIAL F1 COMPLEX ASSEMBLY FACTOR 2/ATP12 PROTEIN, MITOCHONDRIAL PRECURSOR"/>
    <property type="match status" value="1"/>
</dbReference>
<dbReference type="SUPFAM" id="SSF160909">
    <property type="entry name" value="ATP12-like"/>
    <property type="match status" value="1"/>
</dbReference>
<dbReference type="Gene3D" id="1.10.3580.10">
    <property type="entry name" value="ATP12 ATPase"/>
    <property type="match status" value="1"/>
</dbReference>
<organism evidence="4 5">
    <name type="scientific">Cognatiyoonia sediminum</name>
    <dbReference type="NCBI Taxonomy" id="1508389"/>
    <lineage>
        <taxon>Bacteria</taxon>
        <taxon>Pseudomonadati</taxon>
        <taxon>Pseudomonadota</taxon>
        <taxon>Alphaproteobacteria</taxon>
        <taxon>Rhodobacterales</taxon>
        <taxon>Paracoccaceae</taxon>
        <taxon>Cognatiyoonia</taxon>
    </lineage>
</organism>
<dbReference type="Pfam" id="PF07542">
    <property type="entry name" value="ATP12"/>
    <property type="match status" value="1"/>
</dbReference>
<dbReference type="GO" id="GO:0043461">
    <property type="term" value="P:proton-transporting ATP synthase complex assembly"/>
    <property type="evidence" value="ECO:0007669"/>
    <property type="project" value="InterPro"/>
</dbReference>
<evidence type="ECO:0000256" key="3">
    <source>
        <dbReference type="ARBA" id="ARBA00023186"/>
    </source>
</evidence>
<evidence type="ECO:0000313" key="5">
    <source>
        <dbReference type="Proteomes" id="UP000184074"/>
    </source>
</evidence>
<dbReference type="AlphaFoldDB" id="A0A1M5SX00"/>
<dbReference type="Proteomes" id="UP000184074">
    <property type="component" value="Unassembled WGS sequence"/>
</dbReference>
<protein>
    <submittedName>
        <fullName evidence="4">Chaperone required for the assembly of the F1-ATPase</fullName>
    </submittedName>
</protein>
<evidence type="ECO:0000256" key="2">
    <source>
        <dbReference type="ARBA" id="ARBA00022946"/>
    </source>
</evidence>
<accession>A0A1M5SX00</accession>
<keyword evidence="3" id="KW-0143">Chaperone</keyword>
<dbReference type="PANTHER" id="PTHR21013:SF10">
    <property type="entry name" value="ATP SYNTHASE MITOCHONDRIAL F1 COMPLEX ASSEMBLY FACTOR 2"/>
    <property type="match status" value="1"/>
</dbReference>
<proteinExistence type="inferred from homology"/>
<keyword evidence="2" id="KW-0809">Transit peptide</keyword>
<dbReference type="Gene3D" id="3.30.2180.10">
    <property type="entry name" value="ATP12-like"/>
    <property type="match status" value="1"/>
</dbReference>
<name>A0A1M5SX00_9RHOB</name>
<dbReference type="EMBL" id="FQXB01000007">
    <property type="protein sequence ID" value="SHH42633.1"/>
    <property type="molecule type" value="Genomic_DNA"/>
</dbReference>
<gene>
    <name evidence="4" type="ORF">SAMN05444003_3148</name>
</gene>
<dbReference type="InterPro" id="IPR042272">
    <property type="entry name" value="ATP12_ATP_synth-F1-assembly_N"/>
</dbReference>
<keyword evidence="5" id="KW-1185">Reference proteome</keyword>
<reference evidence="4 5" key="1">
    <citation type="submission" date="2016-11" db="EMBL/GenBank/DDBJ databases">
        <authorList>
            <person name="Jaros S."/>
            <person name="Januszkiewicz K."/>
            <person name="Wedrychowicz H."/>
        </authorList>
    </citation>
    <scope>NUCLEOTIDE SEQUENCE [LARGE SCALE GENOMIC DNA]</scope>
    <source>
        <strain evidence="4 5">DSM 28715</strain>
    </source>
</reference>
<dbReference type="OrthoDB" id="9797825at2"/>
<evidence type="ECO:0000313" key="4">
    <source>
        <dbReference type="EMBL" id="SHH42633.1"/>
    </source>
</evidence>